<reference evidence="1" key="1">
    <citation type="submission" date="2018-05" db="EMBL/GenBank/DDBJ databases">
        <title>Draft genome of Mucuna pruriens seed.</title>
        <authorList>
            <person name="Nnadi N.E."/>
            <person name="Vos R."/>
            <person name="Hasami M.H."/>
            <person name="Devisetty U.K."/>
            <person name="Aguiy J.C."/>
        </authorList>
    </citation>
    <scope>NUCLEOTIDE SEQUENCE [LARGE SCALE GENOMIC DNA]</scope>
    <source>
        <strain evidence="1">JCA_2017</strain>
    </source>
</reference>
<protein>
    <submittedName>
        <fullName evidence="1">Uncharacterized protein</fullName>
    </submittedName>
</protein>
<accession>A0A371EXX8</accession>
<dbReference type="Proteomes" id="UP000257109">
    <property type="component" value="Unassembled WGS sequence"/>
</dbReference>
<evidence type="ECO:0000313" key="2">
    <source>
        <dbReference type="Proteomes" id="UP000257109"/>
    </source>
</evidence>
<evidence type="ECO:0000313" key="1">
    <source>
        <dbReference type="EMBL" id="RDX70910.1"/>
    </source>
</evidence>
<keyword evidence="2" id="KW-1185">Reference proteome</keyword>
<gene>
    <name evidence="1" type="ORF">CR513_49796</name>
</gene>
<dbReference type="OrthoDB" id="1637540at2759"/>
<dbReference type="EMBL" id="QJKJ01011532">
    <property type="protein sequence ID" value="RDX70910.1"/>
    <property type="molecule type" value="Genomic_DNA"/>
</dbReference>
<name>A0A371EXX8_MUCPR</name>
<dbReference type="AlphaFoldDB" id="A0A371EXX8"/>
<feature type="non-terminal residue" evidence="1">
    <location>
        <position position="1"/>
    </location>
</feature>
<comment type="caution">
    <text evidence="1">The sequence shown here is derived from an EMBL/GenBank/DDBJ whole genome shotgun (WGS) entry which is preliminary data.</text>
</comment>
<proteinExistence type="predicted"/>
<sequence length="68" mass="7935">MFLYQRRIKHTFDKKVRPCQFKEGGLVLKRILPNARDSRGKWTPNYEGPYVFKCAFFGGALILVDQKG</sequence>
<organism evidence="1 2">
    <name type="scientific">Mucuna pruriens</name>
    <name type="common">Velvet bean</name>
    <name type="synonym">Dolichos pruriens</name>
    <dbReference type="NCBI Taxonomy" id="157652"/>
    <lineage>
        <taxon>Eukaryota</taxon>
        <taxon>Viridiplantae</taxon>
        <taxon>Streptophyta</taxon>
        <taxon>Embryophyta</taxon>
        <taxon>Tracheophyta</taxon>
        <taxon>Spermatophyta</taxon>
        <taxon>Magnoliopsida</taxon>
        <taxon>eudicotyledons</taxon>
        <taxon>Gunneridae</taxon>
        <taxon>Pentapetalae</taxon>
        <taxon>rosids</taxon>
        <taxon>fabids</taxon>
        <taxon>Fabales</taxon>
        <taxon>Fabaceae</taxon>
        <taxon>Papilionoideae</taxon>
        <taxon>50 kb inversion clade</taxon>
        <taxon>NPAAA clade</taxon>
        <taxon>indigoferoid/millettioid clade</taxon>
        <taxon>Phaseoleae</taxon>
        <taxon>Mucuna</taxon>
    </lineage>
</organism>